<evidence type="ECO:0000256" key="4">
    <source>
        <dbReference type="SAM" id="MobiDB-lite"/>
    </source>
</evidence>
<keyword evidence="3" id="KW-0560">Oxidoreductase</keyword>
<feature type="region of interest" description="Disordered" evidence="4">
    <location>
        <begin position="184"/>
        <end position="206"/>
    </location>
</feature>
<proteinExistence type="inferred from homology"/>
<accession>A0A4U0XUL9</accession>
<dbReference type="Pfam" id="PF00106">
    <property type="entry name" value="adh_short"/>
    <property type="match status" value="1"/>
</dbReference>
<dbReference type="PANTHER" id="PTHR24320:SF236">
    <property type="entry name" value="SHORT-CHAIN DEHYDROGENASE-RELATED"/>
    <property type="match status" value="1"/>
</dbReference>
<gene>
    <name evidence="5" type="ORF">B0A55_04208</name>
</gene>
<reference evidence="5 6" key="1">
    <citation type="submission" date="2017-03" db="EMBL/GenBank/DDBJ databases">
        <title>Genomes of endolithic fungi from Antarctica.</title>
        <authorList>
            <person name="Coleine C."/>
            <person name="Masonjones S."/>
            <person name="Stajich J.E."/>
        </authorList>
    </citation>
    <scope>NUCLEOTIDE SEQUENCE [LARGE SCALE GENOMIC DNA]</scope>
    <source>
        <strain evidence="5 6">CCFEE 5184</strain>
    </source>
</reference>
<dbReference type="GO" id="GO:0016491">
    <property type="term" value="F:oxidoreductase activity"/>
    <property type="evidence" value="ECO:0007669"/>
    <property type="project" value="UniProtKB-KW"/>
</dbReference>
<dbReference type="InterPro" id="IPR002347">
    <property type="entry name" value="SDR_fam"/>
</dbReference>
<dbReference type="EMBL" id="NAJQ01000089">
    <property type="protein sequence ID" value="TKA79458.1"/>
    <property type="molecule type" value="Genomic_DNA"/>
</dbReference>
<organism evidence="5 6">
    <name type="scientific">Friedmanniomyces simplex</name>
    <dbReference type="NCBI Taxonomy" id="329884"/>
    <lineage>
        <taxon>Eukaryota</taxon>
        <taxon>Fungi</taxon>
        <taxon>Dikarya</taxon>
        <taxon>Ascomycota</taxon>
        <taxon>Pezizomycotina</taxon>
        <taxon>Dothideomycetes</taxon>
        <taxon>Dothideomycetidae</taxon>
        <taxon>Mycosphaerellales</taxon>
        <taxon>Teratosphaeriaceae</taxon>
        <taxon>Friedmanniomyces</taxon>
    </lineage>
</organism>
<dbReference type="AlphaFoldDB" id="A0A4U0XUL9"/>
<name>A0A4U0XUL9_9PEZI</name>
<keyword evidence="2" id="KW-0521">NADP</keyword>
<dbReference type="Proteomes" id="UP000309340">
    <property type="component" value="Unassembled WGS sequence"/>
</dbReference>
<dbReference type="OrthoDB" id="191139at2759"/>
<keyword evidence="6" id="KW-1185">Reference proteome</keyword>
<comment type="caution">
    <text evidence="5">The sequence shown here is derived from an EMBL/GenBank/DDBJ whole genome shotgun (WGS) entry which is preliminary data.</text>
</comment>
<evidence type="ECO:0000313" key="5">
    <source>
        <dbReference type="EMBL" id="TKA79458.1"/>
    </source>
</evidence>
<evidence type="ECO:0000256" key="3">
    <source>
        <dbReference type="ARBA" id="ARBA00023002"/>
    </source>
</evidence>
<protein>
    <recommendedName>
        <fullName evidence="7">Ketoreductase (KR) domain-containing protein</fullName>
    </recommendedName>
</protein>
<evidence type="ECO:0000313" key="6">
    <source>
        <dbReference type="Proteomes" id="UP000309340"/>
    </source>
</evidence>
<evidence type="ECO:0000256" key="2">
    <source>
        <dbReference type="ARBA" id="ARBA00022857"/>
    </source>
</evidence>
<evidence type="ECO:0008006" key="7">
    <source>
        <dbReference type="Google" id="ProtNLM"/>
    </source>
</evidence>
<dbReference type="PANTHER" id="PTHR24320">
    <property type="entry name" value="RETINOL DEHYDROGENASE"/>
    <property type="match status" value="1"/>
</dbReference>
<dbReference type="STRING" id="329884.A0A4U0XUL9"/>
<dbReference type="InterPro" id="IPR036291">
    <property type="entry name" value="NAD(P)-bd_dom_sf"/>
</dbReference>
<sequence length="341" mass="36990">MSTLARFWQQSFFLPSPQLTEHNLPDQSGRVFIVTGGYGGVGYELSKILYQRNGTVYVAGRSPEKAKRAINTIKQAHAGSEEKLEFLILDLGGLGGIKASAEAIPGREERLDVLVDDACVMQNPLTSTTHQTHELQLGTNCLGPFLLTKLLTPPRQQTARAVSTPAGSVRVLWAGSVGIEVRSPANGGMDLSSSSNDEARHPVPSTKDTMLNYRMSKVGNLFLASQFVVRTTVPLPLNGEDDAAGKGLVSLCFNPGNLRTELQREMEGVQKWASSTFLLYLTVMGSNTKLSASCGEESGRIGSHGGYVFPWCRMGDVRADIQREVEAGKKGEGKAVAFWEW</sequence>
<comment type="similarity">
    <text evidence="1">Belongs to the short-chain dehydrogenases/reductases (SDR) family.</text>
</comment>
<evidence type="ECO:0000256" key="1">
    <source>
        <dbReference type="ARBA" id="ARBA00006484"/>
    </source>
</evidence>
<dbReference type="Gene3D" id="3.40.50.720">
    <property type="entry name" value="NAD(P)-binding Rossmann-like Domain"/>
    <property type="match status" value="1"/>
</dbReference>
<dbReference type="SUPFAM" id="SSF51735">
    <property type="entry name" value="NAD(P)-binding Rossmann-fold domains"/>
    <property type="match status" value="1"/>
</dbReference>